<dbReference type="SUPFAM" id="SSF46785">
    <property type="entry name" value="Winged helix' DNA-binding domain"/>
    <property type="match status" value="1"/>
</dbReference>
<dbReference type="Proteomes" id="UP001589647">
    <property type="component" value="Unassembled WGS sequence"/>
</dbReference>
<dbReference type="PROSITE" id="PS50977">
    <property type="entry name" value="HTH_TETR_2"/>
    <property type="match status" value="1"/>
</dbReference>
<dbReference type="PANTHER" id="PTHR30055">
    <property type="entry name" value="HTH-TYPE TRANSCRIPTIONAL REGULATOR RUTR"/>
    <property type="match status" value="1"/>
</dbReference>
<dbReference type="PANTHER" id="PTHR30055:SF151">
    <property type="entry name" value="TRANSCRIPTIONAL REGULATORY PROTEIN"/>
    <property type="match status" value="1"/>
</dbReference>
<dbReference type="InterPro" id="IPR000524">
    <property type="entry name" value="Tscrpt_reg_HTH_GntR"/>
</dbReference>
<protein>
    <submittedName>
        <fullName evidence="7">TetR/AcrR family transcriptional regulator C-terminal domain-containing protein</fullName>
    </submittedName>
</protein>
<dbReference type="Pfam" id="PF00440">
    <property type="entry name" value="TetR_N"/>
    <property type="match status" value="1"/>
</dbReference>
<evidence type="ECO:0000256" key="2">
    <source>
        <dbReference type="ARBA" id="ARBA00023125"/>
    </source>
</evidence>
<evidence type="ECO:0000256" key="3">
    <source>
        <dbReference type="ARBA" id="ARBA00023163"/>
    </source>
</evidence>
<evidence type="ECO:0000256" key="4">
    <source>
        <dbReference type="PROSITE-ProRule" id="PRU00335"/>
    </source>
</evidence>
<dbReference type="Gene3D" id="1.10.10.10">
    <property type="entry name" value="Winged helix-like DNA-binding domain superfamily/Winged helix DNA-binding domain"/>
    <property type="match status" value="1"/>
</dbReference>
<evidence type="ECO:0000259" key="5">
    <source>
        <dbReference type="PROSITE" id="PS50949"/>
    </source>
</evidence>
<feature type="domain" description="HTH tetR-type" evidence="6">
    <location>
        <begin position="86"/>
        <end position="146"/>
    </location>
</feature>
<feature type="DNA-binding region" description="H-T-H motif" evidence="4">
    <location>
        <begin position="109"/>
        <end position="128"/>
    </location>
</feature>
<sequence>MTAPPYARIVEDIKRRVADGRLRPGDRVPSTRQLARDWEVALATAAKALTVLAQEGVVVAEPRVGTIVAETRGGRARRAPVPSGDDLTRDRIVAAAVEIADADGLAELTMRGVAGRLGVATMSLYRHVGGKDDLVMLMIDQVIREFPLPDPPPEGWRARLEVAARVQWAGYRTHPWMARVTSLTRPLPSLSLIAHTEWVMSTLAGTPLDPMAKMHVHTLLFSFVQGLAANIEMEQRAQAATGLTADEWMTTREGELQELAGSGRLPAFSAVIEDMGGEFDLDLDQLFAFGLDALLDGLARLVEGR</sequence>
<keyword evidence="1" id="KW-0805">Transcription regulation</keyword>
<accession>A0ABV5IUD5</accession>
<evidence type="ECO:0000313" key="8">
    <source>
        <dbReference type="Proteomes" id="UP001589647"/>
    </source>
</evidence>
<dbReference type="PROSITE" id="PS50949">
    <property type="entry name" value="HTH_GNTR"/>
    <property type="match status" value="1"/>
</dbReference>
<dbReference type="Gene3D" id="1.10.10.60">
    <property type="entry name" value="Homeodomain-like"/>
    <property type="match status" value="1"/>
</dbReference>
<keyword evidence="8" id="KW-1185">Reference proteome</keyword>
<comment type="caution">
    <text evidence="7">The sequence shown here is derived from an EMBL/GenBank/DDBJ whole genome shotgun (WGS) entry which is preliminary data.</text>
</comment>
<dbReference type="RefSeq" id="WP_189653620.1">
    <property type="nucleotide sequence ID" value="NZ_BMRC01000044.1"/>
</dbReference>
<dbReference type="InterPro" id="IPR009057">
    <property type="entry name" value="Homeodomain-like_sf"/>
</dbReference>
<evidence type="ECO:0000256" key="1">
    <source>
        <dbReference type="ARBA" id="ARBA00023015"/>
    </source>
</evidence>
<feature type="domain" description="HTH gntR-type" evidence="5">
    <location>
        <begin position="3"/>
        <end position="71"/>
    </location>
</feature>
<evidence type="ECO:0000259" key="6">
    <source>
        <dbReference type="PROSITE" id="PS50977"/>
    </source>
</evidence>
<dbReference type="Pfam" id="PF00392">
    <property type="entry name" value="GntR"/>
    <property type="match status" value="1"/>
</dbReference>
<dbReference type="InterPro" id="IPR036388">
    <property type="entry name" value="WH-like_DNA-bd_sf"/>
</dbReference>
<reference evidence="7 8" key="1">
    <citation type="submission" date="2024-09" db="EMBL/GenBank/DDBJ databases">
        <authorList>
            <person name="Sun Q."/>
            <person name="Mori K."/>
        </authorList>
    </citation>
    <scope>NUCLEOTIDE SEQUENCE [LARGE SCALE GENOMIC DNA]</scope>
    <source>
        <strain evidence="7 8">CCM 3426</strain>
    </source>
</reference>
<gene>
    <name evidence="7" type="ORF">ACFFV7_40450</name>
</gene>
<dbReference type="CDD" id="cd07377">
    <property type="entry name" value="WHTH_GntR"/>
    <property type="match status" value="1"/>
</dbReference>
<dbReference type="SUPFAM" id="SSF46689">
    <property type="entry name" value="Homeodomain-like"/>
    <property type="match status" value="1"/>
</dbReference>
<evidence type="ECO:0000313" key="7">
    <source>
        <dbReference type="EMBL" id="MFB9207515.1"/>
    </source>
</evidence>
<dbReference type="SUPFAM" id="SSF48498">
    <property type="entry name" value="Tetracyclin repressor-like, C-terminal domain"/>
    <property type="match status" value="1"/>
</dbReference>
<dbReference type="InterPro" id="IPR036390">
    <property type="entry name" value="WH_DNA-bd_sf"/>
</dbReference>
<dbReference type="Pfam" id="PF02909">
    <property type="entry name" value="TetR_C_1"/>
    <property type="match status" value="1"/>
</dbReference>
<dbReference type="Gene3D" id="1.10.357.10">
    <property type="entry name" value="Tetracycline Repressor, domain 2"/>
    <property type="match status" value="1"/>
</dbReference>
<dbReference type="SMART" id="SM00345">
    <property type="entry name" value="HTH_GNTR"/>
    <property type="match status" value="1"/>
</dbReference>
<name>A0ABV5IUD5_9ACTN</name>
<organism evidence="7 8">
    <name type="scientific">Nonomuraea spiralis</name>
    <dbReference type="NCBI Taxonomy" id="46182"/>
    <lineage>
        <taxon>Bacteria</taxon>
        <taxon>Bacillati</taxon>
        <taxon>Actinomycetota</taxon>
        <taxon>Actinomycetes</taxon>
        <taxon>Streptosporangiales</taxon>
        <taxon>Streptosporangiaceae</taxon>
        <taxon>Nonomuraea</taxon>
    </lineage>
</organism>
<keyword evidence="2 4" id="KW-0238">DNA-binding</keyword>
<dbReference type="EMBL" id="JBHMEI010000056">
    <property type="protein sequence ID" value="MFB9207515.1"/>
    <property type="molecule type" value="Genomic_DNA"/>
</dbReference>
<dbReference type="InterPro" id="IPR001647">
    <property type="entry name" value="HTH_TetR"/>
</dbReference>
<proteinExistence type="predicted"/>
<dbReference type="InterPro" id="IPR004111">
    <property type="entry name" value="Repressor_TetR_C"/>
</dbReference>
<keyword evidence="3" id="KW-0804">Transcription</keyword>
<dbReference type="InterPro" id="IPR036271">
    <property type="entry name" value="Tet_transcr_reg_TetR-rel_C_sf"/>
</dbReference>
<dbReference type="InterPro" id="IPR050109">
    <property type="entry name" value="HTH-type_TetR-like_transc_reg"/>
</dbReference>